<evidence type="ECO:0000313" key="3">
    <source>
        <dbReference type="Proteomes" id="UP000715781"/>
    </source>
</evidence>
<protein>
    <submittedName>
        <fullName evidence="2">Uma2 family endonuclease</fullName>
    </submittedName>
</protein>
<dbReference type="GO" id="GO:0004519">
    <property type="term" value="F:endonuclease activity"/>
    <property type="evidence" value="ECO:0007669"/>
    <property type="project" value="UniProtKB-KW"/>
</dbReference>
<gene>
    <name evidence="2" type="ORF">KME32_08090</name>
</gene>
<proteinExistence type="predicted"/>
<dbReference type="InterPro" id="IPR008538">
    <property type="entry name" value="Uma2"/>
</dbReference>
<dbReference type="AlphaFoldDB" id="A0A951UFF0"/>
<keyword evidence="2" id="KW-0540">Nuclease</keyword>
<dbReference type="Proteomes" id="UP000715781">
    <property type="component" value="Unassembled WGS sequence"/>
</dbReference>
<reference evidence="2" key="1">
    <citation type="submission" date="2021-05" db="EMBL/GenBank/DDBJ databases">
        <authorList>
            <person name="Pietrasiak N."/>
            <person name="Ward R."/>
            <person name="Stajich J.E."/>
            <person name="Kurbessoian T."/>
        </authorList>
    </citation>
    <scope>NUCLEOTIDE SEQUENCE</scope>
    <source>
        <strain evidence="2">JT2-VF2</strain>
    </source>
</reference>
<reference evidence="2" key="2">
    <citation type="journal article" date="2022" name="Microbiol. Resour. Announc.">
        <title>Metagenome Sequencing to Explore Phylogenomics of Terrestrial Cyanobacteria.</title>
        <authorList>
            <person name="Ward R.D."/>
            <person name="Stajich J.E."/>
            <person name="Johansen J.R."/>
            <person name="Huntemann M."/>
            <person name="Clum A."/>
            <person name="Foster B."/>
            <person name="Foster B."/>
            <person name="Roux S."/>
            <person name="Palaniappan K."/>
            <person name="Varghese N."/>
            <person name="Mukherjee S."/>
            <person name="Reddy T.B.K."/>
            <person name="Daum C."/>
            <person name="Copeland A."/>
            <person name="Chen I.A."/>
            <person name="Ivanova N.N."/>
            <person name="Kyrpides N.C."/>
            <person name="Shapiro N."/>
            <person name="Eloe-Fadrosh E.A."/>
            <person name="Pietrasiak N."/>
        </authorList>
    </citation>
    <scope>NUCLEOTIDE SEQUENCE</scope>
    <source>
        <strain evidence="2">JT2-VF2</strain>
    </source>
</reference>
<keyword evidence="2" id="KW-0255">Endonuclease</keyword>
<dbReference type="Pfam" id="PF05685">
    <property type="entry name" value="Uma2"/>
    <property type="match status" value="1"/>
</dbReference>
<dbReference type="InterPro" id="IPR011335">
    <property type="entry name" value="Restrct_endonuc-II-like"/>
</dbReference>
<sequence length="241" mass="27009">MTAAIPVFKPVSQMQLAPGSTVTIPDVSWEEFESILQELGEKRAARIAYSQGALEIMVPLPEHEIAKDLISDVVKILLKAKGIRYQPFGSTIFKRQGIAGVEPDACFYIENYQRMIGHRRLQPDDPSPDLAIETDVTSKTTLDAYEAIAVPELWIYDSGRLSIYLLREGKYIKSDISSIFEDIAITQIIPAIVKRSWEVGSFQALEEFTQQELNYLSCFPQPEVIAESLVTAANKIVENIK</sequence>
<dbReference type="CDD" id="cd06260">
    <property type="entry name" value="DUF820-like"/>
    <property type="match status" value="1"/>
</dbReference>
<dbReference type="SUPFAM" id="SSF52980">
    <property type="entry name" value="Restriction endonuclease-like"/>
    <property type="match status" value="1"/>
</dbReference>
<name>A0A951UFF0_9NOST</name>
<organism evidence="2 3">
    <name type="scientific">Mojavia pulchra JT2-VF2</name>
    <dbReference type="NCBI Taxonomy" id="287848"/>
    <lineage>
        <taxon>Bacteria</taxon>
        <taxon>Bacillati</taxon>
        <taxon>Cyanobacteriota</taxon>
        <taxon>Cyanophyceae</taxon>
        <taxon>Nostocales</taxon>
        <taxon>Nostocaceae</taxon>
    </lineage>
</organism>
<evidence type="ECO:0000259" key="1">
    <source>
        <dbReference type="Pfam" id="PF05685"/>
    </source>
</evidence>
<feature type="domain" description="Putative restriction endonuclease" evidence="1">
    <location>
        <begin position="29"/>
        <end position="190"/>
    </location>
</feature>
<evidence type="ECO:0000313" key="2">
    <source>
        <dbReference type="EMBL" id="MBW4561108.1"/>
    </source>
</evidence>
<accession>A0A951UFF0</accession>
<dbReference type="PANTHER" id="PTHR47152:SF1">
    <property type="entry name" value="SLL1186 PROTEIN"/>
    <property type="match status" value="1"/>
</dbReference>
<dbReference type="EMBL" id="JAHHHN010000003">
    <property type="protein sequence ID" value="MBW4561108.1"/>
    <property type="molecule type" value="Genomic_DNA"/>
</dbReference>
<dbReference type="Gene3D" id="3.90.1570.10">
    <property type="entry name" value="tt1808, chain A"/>
    <property type="match status" value="1"/>
</dbReference>
<dbReference type="PANTHER" id="PTHR47152">
    <property type="entry name" value="SLR2084 PROTEIN-RELATED"/>
    <property type="match status" value="1"/>
</dbReference>
<comment type="caution">
    <text evidence="2">The sequence shown here is derived from an EMBL/GenBank/DDBJ whole genome shotgun (WGS) entry which is preliminary data.</text>
</comment>
<keyword evidence="2" id="KW-0378">Hydrolase</keyword>
<dbReference type="InterPro" id="IPR012296">
    <property type="entry name" value="Nuclease_put_TT1808"/>
</dbReference>